<dbReference type="InterPro" id="IPR037898">
    <property type="entry name" value="NudC_fam"/>
</dbReference>
<organism evidence="10 11">
    <name type="scientific">Intoshia linei</name>
    <dbReference type="NCBI Taxonomy" id="1819745"/>
    <lineage>
        <taxon>Eukaryota</taxon>
        <taxon>Metazoa</taxon>
        <taxon>Spiralia</taxon>
        <taxon>Lophotrochozoa</taxon>
        <taxon>Mesozoa</taxon>
        <taxon>Orthonectida</taxon>
        <taxon>Rhopaluridae</taxon>
        <taxon>Intoshia</taxon>
    </lineage>
</organism>
<name>A0A177AS35_9BILA</name>
<evidence type="ECO:0000256" key="2">
    <source>
        <dbReference type="ARBA" id="ARBA00010513"/>
    </source>
</evidence>
<dbReference type="Pfam" id="PF04969">
    <property type="entry name" value="CS"/>
    <property type="match status" value="1"/>
</dbReference>
<dbReference type="OrthoDB" id="416217at2759"/>
<dbReference type="GO" id="GO:0005737">
    <property type="term" value="C:cytoplasm"/>
    <property type="evidence" value="ECO:0007669"/>
    <property type="project" value="UniProtKB-SubCell"/>
</dbReference>
<reference evidence="10 11" key="1">
    <citation type="submission" date="2016-04" db="EMBL/GenBank/DDBJ databases">
        <title>The genome of Intoshia linei affirms orthonectids as highly simplified spiralians.</title>
        <authorList>
            <person name="Mikhailov K.V."/>
            <person name="Slusarev G.S."/>
            <person name="Nikitin M.A."/>
            <person name="Logacheva M.D."/>
            <person name="Penin A."/>
            <person name="Aleoshin V."/>
            <person name="Panchin Y.V."/>
        </authorList>
    </citation>
    <scope>NUCLEOTIDE SEQUENCE [LARGE SCALE GENOMIC DNA]</scope>
    <source>
        <strain evidence="10">Intl2013</strain>
        <tissue evidence="10">Whole animal</tissue>
    </source>
</reference>
<dbReference type="FunFam" id="2.60.40.790:FF:000001">
    <property type="entry name" value="Nuclear migration protein nudC"/>
    <property type="match status" value="1"/>
</dbReference>
<dbReference type="InterPro" id="IPR008978">
    <property type="entry name" value="HSP20-like_chaperone"/>
</dbReference>
<accession>A0A177AS35</accession>
<comment type="similarity">
    <text evidence="2">Belongs to the nudC family.</text>
</comment>
<keyword evidence="5" id="KW-0597">Phosphoprotein</keyword>
<evidence type="ECO:0000256" key="5">
    <source>
        <dbReference type="ARBA" id="ARBA00022553"/>
    </source>
</evidence>
<dbReference type="Proteomes" id="UP000078046">
    <property type="component" value="Unassembled WGS sequence"/>
</dbReference>
<evidence type="ECO:0000256" key="8">
    <source>
        <dbReference type="SAM" id="MobiDB-lite"/>
    </source>
</evidence>
<dbReference type="Gene3D" id="2.60.40.790">
    <property type="match status" value="1"/>
</dbReference>
<dbReference type="SUPFAM" id="SSF49764">
    <property type="entry name" value="HSP20-like chaperones"/>
    <property type="match status" value="1"/>
</dbReference>
<dbReference type="PROSITE" id="PS51203">
    <property type="entry name" value="CS"/>
    <property type="match status" value="1"/>
</dbReference>
<evidence type="ECO:0000313" key="10">
    <source>
        <dbReference type="EMBL" id="OAF64808.1"/>
    </source>
</evidence>
<dbReference type="EMBL" id="LWCA01001603">
    <property type="protein sequence ID" value="OAF64808.1"/>
    <property type="molecule type" value="Genomic_DNA"/>
</dbReference>
<dbReference type="InterPro" id="IPR025934">
    <property type="entry name" value="NudC_N_dom"/>
</dbReference>
<keyword evidence="7" id="KW-0175">Coiled coil</keyword>
<evidence type="ECO:0000256" key="7">
    <source>
        <dbReference type="SAM" id="Coils"/>
    </source>
</evidence>
<evidence type="ECO:0000256" key="4">
    <source>
        <dbReference type="ARBA" id="ARBA00022490"/>
    </source>
</evidence>
<keyword evidence="4" id="KW-0963">Cytoplasm</keyword>
<evidence type="ECO:0000256" key="1">
    <source>
        <dbReference type="ARBA" id="ARBA00004496"/>
    </source>
</evidence>
<dbReference type="PANTHER" id="PTHR12356">
    <property type="entry name" value="NUCLEAR MOVEMENT PROTEIN NUDC"/>
    <property type="match status" value="1"/>
</dbReference>
<feature type="coiled-coil region" evidence="7">
    <location>
        <begin position="66"/>
        <end position="96"/>
    </location>
</feature>
<dbReference type="PANTHER" id="PTHR12356:SF3">
    <property type="entry name" value="NUCLEAR MIGRATION PROTEIN NUDC"/>
    <property type="match status" value="1"/>
</dbReference>
<sequence length="310" mass="36195">MENIERFDAMFMTMAQNCPGGINSLLDSFFGFLSRKTDFYTGNADLKTSRDLVIKKFDEYKEIALNRKKEIDLEDEKVEKRRLERIRKKKEEEKKTESGIIEITEDEAKELNKKKIEPVETTVDAAEEEDEEDKGKLKPNSGNGCDLVNYSWIQTLKDVEVTVKLPKMDQKLLKKNLVVKIQKKKLCVKIGDNEALLDGELCKEIKVDESSWLIPKKDILVIEFDKIDQMSWWDKLITTDPVINTKKIQPENSKLSDLDGETRSMVEKMMVDQRRKEQGLPSTDDQNKFDMFEKFKNQHPEMDFSKCKFN</sequence>
<keyword evidence="11" id="KW-1185">Reference proteome</keyword>
<feature type="domain" description="CS" evidence="9">
    <location>
        <begin position="145"/>
        <end position="237"/>
    </location>
</feature>
<dbReference type="Pfam" id="PF14050">
    <property type="entry name" value="Nudc_N"/>
    <property type="match status" value="1"/>
</dbReference>
<dbReference type="GO" id="GO:0006457">
    <property type="term" value="P:protein folding"/>
    <property type="evidence" value="ECO:0007669"/>
    <property type="project" value="TreeGrafter"/>
</dbReference>
<dbReference type="AlphaFoldDB" id="A0A177AS35"/>
<proteinExistence type="inferred from homology"/>
<comment type="subcellular location">
    <subcellularLocation>
        <location evidence="1">Cytoplasm</location>
    </subcellularLocation>
</comment>
<evidence type="ECO:0000313" key="11">
    <source>
        <dbReference type="Proteomes" id="UP000078046"/>
    </source>
</evidence>
<evidence type="ECO:0000256" key="3">
    <source>
        <dbReference type="ARBA" id="ARBA00017641"/>
    </source>
</evidence>
<evidence type="ECO:0000259" key="9">
    <source>
        <dbReference type="PROSITE" id="PS51203"/>
    </source>
</evidence>
<dbReference type="InterPro" id="IPR007052">
    <property type="entry name" value="CS_dom"/>
</dbReference>
<protein>
    <recommendedName>
        <fullName evidence="3">Nuclear migration protein nudC</fullName>
    </recommendedName>
    <alternativeName>
        <fullName evidence="6">Nuclear distribution protein C homolog</fullName>
    </alternativeName>
</protein>
<dbReference type="CDD" id="cd06467">
    <property type="entry name" value="p23_NUDC_like"/>
    <property type="match status" value="1"/>
</dbReference>
<feature type="region of interest" description="Disordered" evidence="8">
    <location>
        <begin position="121"/>
        <end position="140"/>
    </location>
</feature>
<dbReference type="GO" id="GO:0051082">
    <property type="term" value="F:unfolded protein binding"/>
    <property type="evidence" value="ECO:0007669"/>
    <property type="project" value="TreeGrafter"/>
</dbReference>
<gene>
    <name evidence="10" type="ORF">A3Q56_07486</name>
</gene>
<comment type="caution">
    <text evidence="10">The sequence shown here is derived from an EMBL/GenBank/DDBJ whole genome shotgun (WGS) entry which is preliminary data.</text>
</comment>
<evidence type="ECO:0000256" key="6">
    <source>
        <dbReference type="ARBA" id="ARBA00030427"/>
    </source>
</evidence>